<name>A0AAD1ARR3_LACCA</name>
<dbReference type="AlphaFoldDB" id="A0AAD1ARR3"/>
<keyword evidence="1" id="KW-0812">Transmembrane</keyword>
<feature type="transmembrane region" description="Helical" evidence="1">
    <location>
        <begin position="17"/>
        <end position="39"/>
    </location>
</feature>
<reference evidence="2 3" key="1">
    <citation type="journal article" date="2013" name="PLoS ONE">
        <title>Genomic Adaptation of the Lactobacillus casei Group.</title>
        <authorList>
            <person name="Toh H."/>
            <person name="Oshima K."/>
            <person name="Nakano A."/>
            <person name="Takahata M."/>
            <person name="Murakami M."/>
            <person name="Takaki T."/>
            <person name="Nishiyama H."/>
            <person name="Igimi S."/>
            <person name="Hattori M."/>
            <person name="Morita H."/>
        </authorList>
    </citation>
    <scope>NUCLEOTIDE SEQUENCE [LARGE SCALE GENOMIC DNA]</scope>
    <source>
        <strain evidence="2 3">ATCC 393</strain>
    </source>
</reference>
<dbReference type="EMBL" id="AP012544">
    <property type="protein sequence ID" value="BAN75376.1"/>
    <property type="molecule type" value="Genomic_DNA"/>
</dbReference>
<sequence>MFISNLKAEEQSILKKWIWVTIGTLVSVAVLGIGGWWLIDHYHYQQLVDQPTDVKKWQADPRPLQSESEAQKRITEIRQPSSSVHLAKKTKMAVIPGLRGTWSMDNKTRQAAFGTNWVPQGVTQSKKALYVSMYDGDHRLNSIIIEIDAKTGRYNKTLILRSKAHVGGITYDLDKQRLLWSDDNSKAGGAGISYAAQREIDAYQPQVNQAPLASTRIPFHLANRTSAMTLYNHQLVLVKYGKKTTGRSLIALPLNDENLPNAITQKQFDKIVTDLAPQTQHKSTTQMLDILFKTLIKKKIINSYNPAWDRLQGVAIAKDGVTLFSQSNGSAPGKIWIRMAVDKGWEKLDFKSPKAGDKMINVPNSVEEISFNPDQNELLLIFESGAKAYREEGWFFHRPHYMDRIMYLPLTV</sequence>
<protein>
    <submittedName>
        <fullName evidence="2">Uncharacterized protein</fullName>
    </submittedName>
</protein>
<evidence type="ECO:0000313" key="2">
    <source>
        <dbReference type="EMBL" id="BAN75376.1"/>
    </source>
</evidence>
<organism evidence="2 3">
    <name type="scientific">Lacticaseibacillus casei DSM 20011 = JCM 1134 = ATCC 393</name>
    <dbReference type="NCBI Taxonomy" id="1423732"/>
    <lineage>
        <taxon>Bacteria</taxon>
        <taxon>Bacillati</taxon>
        <taxon>Bacillota</taxon>
        <taxon>Bacilli</taxon>
        <taxon>Lactobacillales</taxon>
        <taxon>Lactobacillaceae</taxon>
        <taxon>Lacticaseibacillus</taxon>
    </lineage>
</organism>
<proteinExistence type="predicted"/>
<accession>A0AAD1ARR3</accession>
<dbReference type="Proteomes" id="UP000015560">
    <property type="component" value="Chromosome"/>
</dbReference>
<keyword evidence="1" id="KW-0472">Membrane</keyword>
<evidence type="ECO:0000313" key="3">
    <source>
        <dbReference type="Proteomes" id="UP000015560"/>
    </source>
</evidence>
<evidence type="ECO:0000256" key="1">
    <source>
        <dbReference type="SAM" id="Phobius"/>
    </source>
</evidence>
<keyword evidence="1" id="KW-1133">Transmembrane helix</keyword>
<gene>
    <name evidence="2" type="ORF">LBCZ_2208</name>
</gene>